<dbReference type="RefSeq" id="WP_267535422.1">
    <property type="nucleotide sequence ID" value="NZ_JAPNKA010000001.1"/>
</dbReference>
<gene>
    <name evidence="2" type="ORF">OV287_18850</name>
</gene>
<reference evidence="2 3" key="1">
    <citation type="submission" date="2022-11" db="EMBL/GenBank/DDBJ databases">
        <title>Minimal conservation of predation-associated metabolite biosynthetic gene clusters underscores biosynthetic potential of Myxococcota including descriptions for ten novel species: Archangium lansinium sp. nov., Myxococcus landrumus sp. nov., Nannocystis bai.</title>
        <authorList>
            <person name="Ahearne A."/>
            <person name="Stevens C."/>
            <person name="Phillips K."/>
        </authorList>
    </citation>
    <scope>NUCLEOTIDE SEQUENCE [LARGE SCALE GENOMIC DNA]</scope>
    <source>
        <strain evidence="2 3">MIWBW</strain>
    </source>
</reference>
<dbReference type="EMBL" id="JAPNKA010000001">
    <property type="protein sequence ID" value="MCY1076540.1"/>
    <property type="molecule type" value="Genomic_DNA"/>
</dbReference>
<feature type="compositionally biased region" description="Gly residues" evidence="1">
    <location>
        <begin position="125"/>
        <end position="137"/>
    </location>
</feature>
<keyword evidence="3" id="KW-1185">Reference proteome</keyword>
<evidence type="ECO:0000256" key="1">
    <source>
        <dbReference type="SAM" id="MobiDB-lite"/>
    </source>
</evidence>
<accession>A0ABT4A4H5</accession>
<organism evidence="2 3">
    <name type="scientific">Archangium lansingense</name>
    <dbReference type="NCBI Taxonomy" id="2995310"/>
    <lineage>
        <taxon>Bacteria</taxon>
        <taxon>Pseudomonadati</taxon>
        <taxon>Myxococcota</taxon>
        <taxon>Myxococcia</taxon>
        <taxon>Myxococcales</taxon>
        <taxon>Cystobacterineae</taxon>
        <taxon>Archangiaceae</taxon>
        <taxon>Archangium</taxon>
    </lineage>
</organism>
<name>A0ABT4A4H5_9BACT</name>
<proteinExistence type="predicted"/>
<dbReference type="Pfam" id="PF09544">
    <property type="entry name" value="DUF2381"/>
    <property type="match status" value="1"/>
</dbReference>
<feature type="region of interest" description="Disordered" evidence="1">
    <location>
        <begin position="119"/>
        <end position="162"/>
    </location>
</feature>
<evidence type="ECO:0000313" key="3">
    <source>
        <dbReference type="Proteomes" id="UP001207654"/>
    </source>
</evidence>
<dbReference type="InterPro" id="IPR011754">
    <property type="entry name" value="Mxa_paralog_2268"/>
</dbReference>
<evidence type="ECO:0000313" key="2">
    <source>
        <dbReference type="EMBL" id="MCY1076540.1"/>
    </source>
</evidence>
<feature type="compositionally biased region" description="Polar residues" evidence="1">
    <location>
        <begin position="153"/>
        <end position="162"/>
    </location>
</feature>
<sequence length="162" mass="17549">MHPSEAERQVEVTRKPRTLVSYREGEQQARAEALQCREEKARLEAECAGRMGLLGLLDQGLLREGGIADKNITLSVTSRSGNTLQSTMARSYRSDTGHMEGGQKVVRLAVQMELRNHGSTPWTPAGGGAGGAQGRGVEGAWHVDTGAHCPPGSRNSSGWRWR</sequence>
<comment type="caution">
    <text evidence="2">The sequence shown here is derived from an EMBL/GenBank/DDBJ whole genome shotgun (WGS) entry which is preliminary data.</text>
</comment>
<dbReference type="Proteomes" id="UP001207654">
    <property type="component" value="Unassembled WGS sequence"/>
</dbReference>
<protein>
    <submittedName>
        <fullName evidence="2">DUF2381 family protein</fullName>
    </submittedName>
</protein>